<organism evidence="2 3">
    <name type="scientific">Pseudomonas flavocrustae</name>
    <dbReference type="NCBI Taxonomy" id="2991719"/>
    <lineage>
        <taxon>Bacteria</taxon>
        <taxon>Pseudomonadati</taxon>
        <taxon>Pseudomonadota</taxon>
        <taxon>Gammaproteobacteria</taxon>
        <taxon>Pseudomonadales</taxon>
        <taxon>Pseudomonadaceae</taxon>
        <taxon>Pseudomonas</taxon>
    </lineage>
</organism>
<dbReference type="InterPro" id="IPR013096">
    <property type="entry name" value="Cupin_2"/>
</dbReference>
<evidence type="ECO:0000313" key="2">
    <source>
        <dbReference type="EMBL" id="MDH4764356.1"/>
    </source>
</evidence>
<proteinExistence type="predicted"/>
<reference evidence="2 3" key="1">
    <citation type="submission" date="2022-10" db="EMBL/GenBank/DDBJ databases">
        <title>A novel Pseudomonas species, isolated from Passiflora incarnata leaves.</title>
        <authorList>
            <person name="Cueva-Yesquen L.G."/>
            <person name="Fantinatti-Garboggini F."/>
        </authorList>
    </citation>
    <scope>NUCLEOTIDE SEQUENCE [LARGE SCALE GENOMIC DNA]</scope>
    <source>
        <strain evidence="2 3">CBMAI 2609</strain>
    </source>
</reference>
<dbReference type="SUPFAM" id="SSF51182">
    <property type="entry name" value="RmlC-like cupins"/>
    <property type="match status" value="1"/>
</dbReference>
<sequence>MSSLDISVFANKLPAAWESRVISRVGSAAIKILRMDGQALPEEVHGYTEVLLVLDGVLHLESEGRALAIGAGELFEARLGVPHRVLAGSHGNLVIIDQD</sequence>
<evidence type="ECO:0000259" key="1">
    <source>
        <dbReference type="Pfam" id="PF07883"/>
    </source>
</evidence>
<dbReference type="Proteomes" id="UP001157461">
    <property type="component" value="Unassembled WGS sequence"/>
</dbReference>
<comment type="caution">
    <text evidence="2">The sequence shown here is derived from an EMBL/GenBank/DDBJ whole genome shotgun (WGS) entry which is preliminary data.</text>
</comment>
<dbReference type="Pfam" id="PF07883">
    <property type="entry name" value="Cupin_2"/>
    <property type="match status" value="1"/>
</dbReference>
<dbReference type="InterPro" id="IPR011051">
    <property type="entry name" value="RmlC_Cupin_sf"/>
</dbReference>
<dbReference type="Gene3D" id="2.60.120.10">
    <property type="entry name" value="Jelly Rolls"/>
    <property type="match status" value="1"/>
</dbReference>
<keyword evidence="3" id="KW-1185">Reference proteome</keyword>
<protein>
    <submittedName>
        <fullName evidence="2">Cupin domain-containing protein</fullName>
    </submittedName>
</protein>
<dbReference type="RefSeq" id="WP_280309593.1">
    <property type="nucleotide sequence ID" value="NZ_JAPDIQ010000006.1"/>
</dbReference>
<gene>
    <name evidence="2" type="ORF">OMP44_15825</name>
</gene>
<dbReference type="InterPro" id="IPR014710">
    <property type="entry name" value="RmlC-like_jellyroll"/>
</dbReference>
<dbReference type="EMBL" id="JAPDIQ010000006">
    <property type="protein sequence ID" value="MDH4764356.1"/>
    <property type="molecule type" value="Genomic_DNA"/>
</dbReference>
<feature type="domain" description="Cupin type-2" evidence="1">
    <location>
        <begin position="37"/>
        <end position="96"/>
    </location>
</feature>
<evidence type="ECO:0000313" key="3">
    <source>
        <dbReference type="Proteomes" id="UP001157461"/>
    </source>
</evidence>
<name>A0ABT6IIT4_9PSED</name>
<accession>A0ABT6IIT4</accession>